<accession>A0A1Y2KZI6</accession>
<evidence type="ECO:0000313" key="1">
    <source>
        <dbReference type="EMBL" id="OSQ38278.1"/>
    </source>
</evidence>
<evidence type="ECO:0000313" key="2">
    <source>
        <dbReference type="Proteomes" id="UP000193391"/>
    </source>
</evidence>
<dbReference type="Proteomes" id="UP000193391">
    <property type="component" value="Unassembled WGS sequence"/>
</dbReference>
<dbReference type="EMBL" id="JFKA01000004">
    <property type="protein sequence ID" value="OSQ38278.1"/>
    <property type="molecule type" value="Genomic_DNA"/>
</dbReference>
<gene>
    <name evidence="1" type="ORF">TMES_10325</name>
</gene>
<name>A0A1Y2KZI6_9PROT</name>
<proteinExistence type="predicted"/>
<dbReference type="AlphaFoldDB" id="A0A1Y2KZI6"/>
<comment type="caution">
    <text evidence="1">The sequence shown here is derived from an EMBL/GenBank/DDBJ whole genome shotgun (WGS) entry which is preliminary data.</text>
</comment>
<reference evidence="1 2" key="1">
    <citation type="submission" date="2014-03" db="EMBL/GenBank/DDBJ databases">
        <title>The draft genome sequence of Thalassospira mesophila JCM 18969.</title>
        <authorList>
            <person name="Lai Q."/>
            <person name="Shao Z."/>
        </authorList>
    </citation>
    <scope>NUCLEOTIDE SEQUENCE [LARGE SCALE GENOMIC DNA]</scope>
    <source>
        <strain evidence="1 2">JCM 18969</strain>
    </source>
</reference>
<sequence length="73" mass="8154">MLLGKEKSAGRNGVTDKDFDVAEQQNARAEWVLLKETCSNLKPAKSRKRPVYAKNRSFWPVLTGAAAVDRHTP</sequence>
<organism evidence="1 2">
    <name type="scientific">Thalassospira mesophila</name>
    <dbReference type="NCBI Taxonomy" id="1293891"/>
    <lineage>
        <taxon>Bacteria</taxon>
        <taxon>Pseudomonadati</taxon>
        <taxon>Pseudomonadota</taxon>
        <taxon>Alphaproteobacteria</taxon>
        <taxon>Rhodospirillales</taxon>
        <taxon>Thalassospiraceae</taxon>
        <taxon>Thalassospira</taxon>
    </lineage>
</organism>
<keyword evidence="2" id="KW-1185">Reference proteome</keyword>
<protein>
    <submittedName>
        <fullName evidence="1">Uncharacterized protein</fullName>
    </submittedName>
</protein>